<evidence type="ECO:0000313" key="13">
    <source>
        <dbReference type="Proteomes" id="UP000005808"/>
    </source>
</evidence>
<dbReference type="GO" id="GO:0015288">
    <property type="term" value="F:porin activity"/>
    <property type="evidence" value="ECO:0007669"/>
    <property type="project" value="UniProtKB-KW"/>
</dbReference>
<dbReference type="AlphaFoldDB" id="H1S7Z0"/>
<keyword evidence="9" id="KW-0472">Membrane</keyword>
<evidence type="ECO:0000256" key="4">
    <source>
        <dbReference type="ARBA" id="ARBA00022452"/>
    </source>
</evidence>
<protein>
    <submittedName>
        <fullName evidence="12">Outer membrane protein</fullName>
    </submittedName>
</protein>
<dbReference type="InterPro" id="IPR033900">
    <property type="entry name" value="Gram_neg_porin_domain"/>
</dbReference>
<dbReference type="Proteomes" id="UP000005808">
    <property type="component" value="Unassembled WGS sequence"/>
</dbReference>
<gene>
    <name evidence="12" type="ORF">OR16_20422</name>
</gene>
<evidence type="ECO:0000256" key="2">
    <source>
        <dbReference type="ARBA" id="ARBA00011233"/>
    </source>
</evidence>
<dbReference type="InterPro" id="IPR023614">
    <property type="entry name" value="Porin_dom_sf"/>
</dbReference>
<name>H1S7Z0_9BURK</name>
<reference evidence="12 13" key="1">
    <citation type="journal article" date="2012" name="J. Bacteriol.">
        <title>De Novo Genome Project of Cupriavidus basilensis OR16.</title>
        <authorList>
            <person name="Cserhati M."/>
            <person name="Kriszt B."/>
            <person name="Szoboszlay S."/>
            <person name="Toth A."/>
            <person name="Szabo I."/>
            <person name="Tancsics A."/>
            <person name="Nagy I."/>
            <person name="Horvath B."/>
            <person name="Nagy I."/>
            <person name="Kukolya J."/>
        </authorList>
    </citation>
    <scope>NUCLEOTIDE SEQUENCE [LARGE SCALE GENOMIC DNA]</scope>
    <source>
        <strain evidence="12 13">OR16</strain>
    </source>
</reference>
<dbReference type="GO" id="GO:0046930">
    <property type="term" value="C:pore complex"/>
    <property type="evidence" value="ECO:0007669"/>
    <property type="project" value="UniProtKB-KW"/>
</dbReference>
<comment type="subcellular location">
    <subcellularLocation>
        <location evidence="1">Cell outer membrane</location>
        <topology evidence="1">Multi-pass membrane protein</topology>
    </subcellularLocation>
</comment>
<dbReference type="GO" id="GO:0009279">
    <property type="term" value="C:cell outer membrane"/>
    <property type="evidence" value="ECO:0007669"/>
    <property type="project" value="UniProtKB-SubCell"/>
</dbReference>
<evidence type="ECO:0000256" key="5">
    <source>
        <dbReference type="ARBA" id="ARBA00022692"/>
    </source>
</evidence>
<dbReference type="Gene3D" id="2.40.160.10">
    <property type="entry name" value="Porin"/>
    <property type="match status" value="1"/>
</dbReference>
<dbReference type="EMBL" id="AHJE01000049">
    <property type="protein sequence ID" value="EHP41389.1"/>
    <property type="molecule type" value="Genomic_DNA"/>
</dbReference>
<organism evidence="12 13">
    <name type="scientific">Cupriavidus basilensis OR16</name>
    <dbReference type="NCBI Taxonomy" id="1127483"/>
    <lineage>
        <taxon>Bacteria</taxon>
        <taxon>Pseudomonadati</taxon>
        <taxon>Pseudomonadota</taxon>
        <taxon>Betaproteobacteria</taxon>
        <taxon>Burkholderiales</taxon>
        <taxon>Burkholderiaceae</taxon>
        <taxon>Cupriavidus</taxon>
    </lineage>
</organism>
<dbReference type="GO" id="GO:0006811">
    <property type="term" value="P:monoatomic ion transport"/>
    <property type="evidence" value="ECO:0007669"/>
    <property type="project" value="UniProtKB-KW"/>
</dbReference>
<keyword evidence="5" id="KW-0812">Transmembrane</keyword>
<dbReference type="PATRIC" id="fig|1127483.3.peg.4097"/>
<dbReference type="InterPro" id="IPR050298">
    <property type="entry name" value="Gram-neg_bact_OMP"/>
</dbReference>
<dbReference type="PRINTS" id="PR00184">
    <property type="entry name" value="NEISSPPORIN"/>
</dbReference>
<dbReference type="PANTHER" id="PTHR34501:SF9">
    <property type="entry name" value="MAJOR OUTER MEMBRANE PROTEIN P.IA"/>
    <property type="match status" value="1"/>
</dbReference>
<evidence type="ECO:0000256" key="7">
    <source>
        <dbReference type="ARBA" id="ARBA00023065"/>
    </source>
</evidence>
<dbReference type="CDD" id="cd00342">
    <property type="entry name" value="gram_neg_porins"/>
    <property type="match status" value="1"/>
</dbReference>
<keyword evidence="8" id="KW-0626">Porin</keyword>
<dbReference type="PANTHER" id="PTHR34501">
    <property type="entry name" value="PROTEIN YDDL-RELATED"/>
    <property type="match status" value="1"/>
</dbReference>
<feature type="domain" description="Porin" evidence="11">
    <location>
        <begin position="5"/>
        <end position="337"/>
    </location>
</feature>
<keyword evidence="7" id="KW-0406">Ion transport</keyword>
<evidence type="ECO:0000256" key="10">
    <source>
        <dbReference type="ARBA" id="ARBA00023237"/>
    </source>
</evidence>
<evidence type="ECO:0000313" key="12">
    <source>
        <dbReference type="EMBL" id="EHP41389.1"/>
    </source>
</evidence>
<dbReference type="Pfam" id="PF13609">
    <property type="entry name" value="Porin_4"/>
    <property type="match status" value="1"/>
</dbReference>
<comment type="caution">
    <text evidence="12">The sequence shown here is derived from an EMBL/GenBank/DDBJ whole genome shotgun (WGS) entry which is preliminary data.</text>
</comment>
<evidence type="ECO:0000256" key="8">
    <source>
        <dbReference type="ARBA" id="ARBA00023114"/>
    </source>
</evidence>
<proteinExistence type="predicted"/>
<keyword evidence="6" id="KW-0732">Signal</keyword>
<keyword evidence="10" id="KW-0998">Cell outer membrane</keyword>
<dbReference type="SUPFAM" id="SSF56935">
    <property type="entry name" value="Porins"/>
    <property type="match status" value="1"/>
</dbReference>
<dbReference type="InterPro" id="IPR002299">
    <property type="entry name" value="Porin_Neis"/>
</dbReference>
<evidence type="ECO:0000256" key="3">
    <source>
        <dbReference type="ARBA" id="ARBA00022448"/>
    </source>
</evidence>
<keyword evidence="3" id="KW-0813">Transport</keyword>
<accession>H1S7Z0</accession>
<sequence length="372" mass="39606">MTGCATFIAGAAQAQSSITLYGVVDANIEYVSNFSSTTPTAANRYTSGPAHNLVRMNSGGLSGSRFGLRGTEDLGGGLQAVFALENGFTLDDGKLGFGGRMFGRQAWVGLASRDFGRVTFGRQTTSIYDGFANFTAALYTNQYEPGSAIGGFSSRSDNMSKYVGQFGRVTAIAHWTFGNGVFGAGETPGQFRRDTGYGAALNYQSDAFGIGIAYDQYNPTLAASNDIGSFKRAGIAGSYAAGPAKFVAGYRWGMDKTGSNATLWHDNLYWVGVNYQATAALGLTLAYYYDDISRANVSLGRLPAVRAKNPWQILFISNYNLSKTTDIYLTTAYAKNAGLNFDSSATGFVNGYFLGAGKNDMLGVAVGIRKKF</sequence>
<evidence type="ECO:0000256" key="1">
    <source>
        <dbReference type="ARBA" id="ARBA00004571"/>
    </source>
</evidence>
<keyword evidence="4" id="KW-1134">Transmembrane beta strand</keyword>
<evidence type="ECO:0000256" key="6">
    <source>
        <dbReference type="ARBA" id="ARBA00022729"/>
    </source>
</evidence>
<evidence type="ECO:0000256" key="9">
    <source>
        <dbReference type="ARBA" id="ARBA00023136"/>
    </source>
</evidence>
<evidence type="ECO:0000259" key="11">
    <source>
        <dbReference type="Pfam" id="PF13609"/>
    </source>
</evidence>
<comment type="subunit">
    <text evidence="2">Homotrimer.</text>
</comment>